<keyword evidence="2" id="KW-1185">Reference proteome</keyword>
<accession>E9DAU6</accession>
<protein>
    <submittedName>
        <fullName evidence="1">Uncharacterized protein</fullName>
    </submittedName>
</protein>
<organism evidence="2">
    <name type="scientific">Coccidioides posadasii (strain RMSCC 757 / Silveira)</name>
    <name type="common">Valley fever fungus</name>
    <dbReference type="NCBI Taxonomy" id="443226"/>
    <lineage>
        <taxon>Eukaryota</taxon>
        <taxon>Fungi</taxon>
        <taxon>Dikarya</taxon>
        <taxon>Ascomycota</taxon>
        <taxon>Pezizomycotina</taxon>
        <taxon>Eurotiomycetes</taxon>
        <taxon>Eurotiomycetidae</taxon>
        <taxon>Onygenales</taxon>
        <taxon>Onygenaceae</taxon>
        <taxon>Coccidioides</taxon>
    </lineage>
</organism>
<evidence type="ECO:0000313" key="2">
    <source>
        <dbReference type="Proteomes" id="UP000002497"/>
    </source>
</evidence>
<proteinExistence type="predicted"/>
<reference evidence="2" key="1">
    <citation type="journal article" date="2010" name="Genome Res.">
        <title>Population genomic sequencing of Coccidioides fungi reveals recent hybridization and transposon control.</title>
        <authorList>
            <person name="Neafsey D.E."/>
            <person name="Barker B.M."/>
            <person name="Sharpton T.J."/>
            <person name="Stajich J.E."/>
            <person name="Park D.J."/>
            <person name="Whiston E."/>
            <person name="Hung C.-Y."/>
            <person name="McMahan C."/>
            <person name="White J."/>
            <person name="Sykes S."/>
            <person name="Heiman D."/>
            <person name="Young S."/>
            <person name="Zeng Q."/>
            <person name="Abouelleil A."/>
            <person name="Aftuck L."/>
            <person name="Bessette D."/>
            <person name="Brown A."/>
            <person name="FitzGerald M."/>
            <person name="Lui A."/>
            <person name="Macdonald J.P."/>
            <person name="Priest M."/>
            <person name="Orbach M.J."/>
            <person name="Galgiani J.N."/>
            <person name="Kirkland T.N."/>
            <person name="Cole G.T."/>
            <person name="Birren B.W."/>
            <person name="Henn M.R."/>
            <person name="Taylor J.W."/>
            <person name="Rounsley S.D."/>
        </authorList>
    </citation>
    <scope>NUCLEOTIDE SEQUENCE [LARGE SCALE GENOMIC DNA]</scope>
    <source>
        <strain evidence="2">RMSCC 757 / Silveira</strain>
    </source>
</reference>
<evidence type="ECO:0000313" key="1">
    <source>
        <dbReference type="EMBL" id="EFW16432.1"/>
    </source>
</evidence>
<name>E9DAU6_COCPS</name>
<reference evidence="2" key="2">
    <citation type="submission" date="2010-03" db="EMBL/GenBank/DDBJ databases">
        <title>The genome sequence of Coccidioides posadasii strain Silveira.</title>
        <authorList>
            <consortium name="The Broad Institute Genome Sequencing Center for Infectious Disease"/>
            <person name="Neafsey D."/>
            <person name="Orbach M."/>
            <person name="Henn M.R."/>
            <person name="Cole G.T."/>
            <person name="Galgiani J."/>
            <person name="Gardner M.J."/>
            <person name="Kirkland T.N."/>
            <person name="Taylor J.W."/>
            <person name="Young S.K."/>
            <person name="Zeng Q."/>
            <person name="Koehrsen M."/>
            <person name="Alvarado L."/>
            <person name="Berlin A."/>
            <person name="Borenstein D."/>
            <person name="Chapman S.B."/>
            <person name="Chen Z."/>
            <person name="Engels R."/>
            <person name="Freedman E."/>
            <person name="Gellesch M."/>
            <person name="Goldberg J."/>
            <person name="Griggs A."/>
            <person name="Gujja S."/>
            <person name="Heilman E."/>
            <person name="Heiman D."/>
            <person name="Howarth C."/>
            <person name="Jen D."/>
            <person name="Larson L."/>
            <person name="Mehta T."/>
            <person name="Neiman D."/>
            <person name="Park D."/>
            <person name="Pearson M."/>
            <person name="Richards J."/>
            <person name="Roberts A."/>
            <person name="Saif S."/>
            <person name="Shea T."/>
            <person name="Shenoy N."/>
            <person name="Sisk P."/>
            <person name="Stolte C."/>
            <person name="Sykes S."/>
            <person name="Walk T."/>
            <person name="White J."/>
            <person name="Yandava C."/>
            <person name="Haas B."/>
            <person name="Nusbaum C."/>
            <person name="Birren B."/>
        </authorList>
    </citation>
    <scope>NUCLEOTIDE SEQUENCE [LARGE SCALE GENOMIC DNA]</scope>
    <source>
        <strain evidence="2">RMSCC 757 / Silveira</strain>
    </source>
</reference>
<sequence>MHTNQSSLRHQRWIGVAYTKYSSSMMSNDRLWRWAWTDWGAYPGGGDIFSCLILKSLEQARFTLSSSKLLDAPCESFPPRLAAMIWI</sequence>
<dbReference type="VEuPathDB" id="FungiDB:CPSG_06948"/>
<dbReference type="EMBL" id="GL636497">
    <property type="protein sequence ID" value="EFW16432.1"/>
    <property type="molecule type" value="Genomic_DNA"/>
</dbReference>
<gene>
    <name evidence="1" type="ORF">CPSG_06948</name>
</gene>
<dbReference type="HOGENOM" id="CLU_2483205_0_0_1"/>
<dbReference type="Proteomes" id="UP000002497">
    <property type="component" value="Unassembled WGS sequence"/>
</dbReference>
<dbReference type="AlphaFoldDB" id="E9DAU6"/>